<protein>
    <recommendedName>
        <fullName evidence="5">Protein kinase domain-containing protein</fullName>
    </recommendedName>
</protein>
<evidence type="ECO:0000256" key="2">
    <source>
        <dbReference type="ARBA" id="ARBA00022741"/>
    </source>
</evidence>
<keyword evidence="1" id="KW-0808">Transferase</keyword>
<dbReference type="SUPFAM" id="SSF56112">
    <property type="entry name" value="Protein kinase-like (PK-like)"/>
    <property type="match status" value="1"/>
</dbReference>
<dbReference type="Proteomes" id="UP000053477">
    <property type="component" value="Unassembled WGS sequence"/>
</dbReference>
<dbReference type="PANTHER" id="PTHR43289:SF6">
    <property type="entry name" value="SERINE_THREONINE-PROTEIN KINASE NEKL-3"/>
    <property type="match status" value="1"/>
</dbReference>
<dbReference type="Pfam" id="PF00069">
    <property type="entry name" value="Pkinase"/>
    <property type="match status" value="1"/>
</dbReference>
<dbReference type="GO" id="GO:0005524">
    <property type="term" value="F:ATP binding"/>
    <property type="evidence" value="ECO:0007669"/>
    <property type="project" value="UniProtKB-KW"/>
</dbReference>
<evidence type="ECO:0000256" key="1">
    <source>
        <dbReference type="ARBA" id="ARBA00022679"/>
    </source>
</evidence>
<organism evidence="6 7">
    <name type="scientific">Schizopora paradoxa</name>
    <dbReference type="NCBI Taxonomy" id="27342"/>
    <lineage>
        <taxon>Eukaryota</taxon>
        <taxon>Fungi</taxon>
        <taxon>Dikarya</taxon>
        <taxon>Basidiomycota</taxon>
        <taxon>Agaricomycotina</taxon>
        <taxon>Agaricomycetes</taxon>
        <taxon>Hymenochaetales</taxon>
        <taxon>Schizoporaceae</taxon>
        <taxon>Schizopora</taxon>
    </lineage>
</organism>
<dbReference type="SMART" id="SM00220">
    <property type="entry name" value="S_TKc"/>
    <property type="match status" value="1"/>
</dbReference>
<sequence>MYEKKDPRFKRALNVTQAAQFRRDTEAGKYDLSESEKWWRDRNQILEDHGYELRPRLKPDWTPSWNGTDRDPRWCEDKLNSHDRKVIDAVRKSDGIDVALMNIQRTSHERDVFQHLADAQRASGKDHHVVQLLDSFEDEREPNLVFLVMPRLHDFEWPPFEYVSELVDLFRHLLEALVFMHSKNVAHRDCSLGNIMMDAPSMFPNGVHPCDFTRDRTGEERVRIIPRHKASGPINYYFIDFGISRLYEEDEAHLVVGNDGADQDIPEMSDIDEYDPFPADVFLLGNVFKKYFIPMYKNIDFLSPLANAMTAEKPEDRPTAADAQKQLQTLISSLGFFTLRHRLIKTEDEKAPKPIVLENVGILLSCAFYPIKVAIRLPSQTLGAVRDFITSRASKKKTA</sequence>
<keyword evidence="4" id="KW-0067">ATP-binding</keyword>
<keyword evidence="3" id="KW-0418">Kinase</keyword>
<reference evidence="6 7" key="1">
    <citation type="submission" date="2015-04" db="EMBL/GenBank/DDBJ databases">
        <title>Complete genome sequence of Schizopora paradoxa KUC8140, a cosmopolitan wood degrader in East Asia.</title>
        <authorList>
            <consortium name="DOE Joint Genome Institute"/>
            <person name="Min B."/>
            <person name="Park H."/>
            <person name="Jang Y."/>
            <person name="Kim J.-J."/>
            <person name="Kim K.H."/>
            <person name="Pangilinan J."/>
            <person name="Lipzen A."/>
            <person name="Riley R."/>
            <person name="Grigoriev I.V."/>
            <person name="Spatafora J.W."/>
            <person name="Choi I.-G."/>
        </authorList>
    </citation>
    <scope>NUCLEOTIDE SEQUENCE [LARGE SCALE GENOMIC DNA]</scope>
    <source>
        <strain evidence="6 7">KUC8140</strain>
    </source>
</reference>
<dbReference type="InterPro" id="IPR011009">
    <property type="entry name" value="Kinase-like_dom_sf"/>
</dbReference>
<dbReference type="PROSITE" id="PS50011">
    <property type="entry name" value="PROTEIN_KINASE_DOM"/>
    <property type="match status" value="1"/>
</dbReference>
<evidence type="ECO:0000256" key="3">
    <source>
        <dbReference type="ARBA" id="ARBA00022777"/>
    </source>
</evidence>
<dbReference type="InterPro" id="IPR000719">
    <property type="entry name" value="Prot_kinase_dom"/>
</dbReference>
<dbReference type="STRING" id="27342.A0A0H2RPE0"/>
<accession>A0A0H2RPE0</accession>
<name>A0A0H2RPE0_9AGAM</name>
<evidence type="ECO:0000256" key="4">
    <source>
        <dbReference type="ARBA" id="ARBA00022840"/>
    </source>
</evidence>
<dbReference type="OrthoDB" id="5987198at2759"/>
<proteinExistence type="predicted"/>
<keyword evidence="2" id="KW-0547">Nucleotide-binding</keyword>
<evidence type="ECO:0000313" key="7">
    <source>
        <dbReference type="Proteomes" id="UP000053477"/>
    </source>
</evidence>
<dbReference type="AlphaFoldDB" id="A0A0H2RPE0"/>
<dbReference type="InParanoid" id="A0A0H2RPE0"/>
<dbReference type="EMBL" id="KQ085953">
    <property type="protein sequence ID" value="KLO13855.1"/>
    <property type="molecule type" value="Genomic_DNA"/>
</dbReference>
<gene>
    <name evidence="6" type="ORF">SCHPADRAFT_889747</name>
</gene>
<evidence type="ECO:0000259" key="5">
    <source>
        <dbReference type="PROSITE" id="PS50011"/>
    </source>
</evidence>
<dbReference type="Gene3D" id="1.10.510.10">
    <property type="entry name" value="Transferase(Phosphotransferase) domain 1"/>
    <property type="match status" value="1"/>
</dbReference>
<keyword evidence="7" id="KW-1185">Reference proteome</keyword>
<evidence type="ECO:0000313" key="6">
    <source>
        <dbReference type="EMBL" id="KLO13855.1"/>
    </source>
</evidence>
<dbReference type="GO" id="GO:0004674">
    <property type="term" value="F:protein serine/threonine kinase activity"/>
    <property type="evidence" value="ECO:0007669"/>
    <property type="project" value="TreeGrafter"/>
</dbReference>
<dbReference type="PANTHER" id="PTHR43289">
    <property type="entry name" value="MITOGEN-ACTIVATED PROTEIN KINASE KINASE KINASE 20-RELATED"/>
    <property type="match status" value="1"/>
</dbReference>
<feature type="domain" description="Protein kinase" evidence="5">
    <location>
        <begin position="21"/>
        <end position="356"/>
    </location>
</feature>